<gene>
    <name evidence="1" type="ORF">NSCI0253_LOCUS29687</name>
</gene>
<organism evidence="1">
    <name type="scientific">Noctiluca scintillans</name>
    <name type="common">Sea sparkle</name>
    <name type="synonym">Red tide dinoflagellate</name>
    <dbReference type="NCBI Taxonomy" id="2966"/>
    <lineage>
        <taxon>Eukaryota</taxon>
        <taxon>Sar</taxon>
        <taxon>Alveolata</taxon>
        <taxon>Dinophyceae</taxon>
        <taxon>Noctilucales</taxon>
        <taxon>Noctilucaceae</taxon>
        <taxon>Noctiluca</taxon>
    </lineage>
</organism>
<evidence type="ECO:0000313" key="1">
    <source>
        <dbReference type="EMBL" id="CAD8855335.1"/>
    </source>
</evidence>
<dbReference type="AlphaFoldDB" id="A0A7S1AIL2"/>
<proteinExistence type="predicted"/>
<evidence type="ECO:0008006" key="2">
    <source>
        <dbReference type="Google" id="ProtNLM"/>
    </source>
</evidence>
<accession>A0A7S1AIL2</accession>
<sequence>MAMLYPLRMYKDLNGNNIVNCNPMPTMLHSGRIYQDPRNRQQIYVNFGWGFKGGQRYPEFETWMTEFVSASEYEQILGVLQQEMETVPYDAQEDERLFRLLRLAHTCPCVCLCTCHYVIQECREQQKFAAELLERANSKIKVVNSSVTLQYVIDFNEHSGLWTDSRNKDLMSECFRVMRSGGPPLGLNLVFNAPRALQWPPQGQAVTPQQNEMIAPQVLGSVSVNRFCPSCGTQVAGFKFCAQCGAQQ</sequence>
<dbReference type="EMBL" id="HBFQ01042018">
    <property type="protein sequence ID" value="CAD8855335.1"/>
    <property type="molecule type" value="Transcribed_RNA"/>
</dbReference>
<reference evidence="1" key="1">
    <citation type="submission" date="2021-01" db="EMBL/GenBank/DDBJ databases">
        <authorList>
            <person name="Corre E."/>
            <person name="Pelletier E."/>
            <person name="Niang G."/>
            <person name="Scheremetjew M."/>
            <person name="Finn R."/>
            <person name="Kale V."/>
            <person name="Holt S."/>
            <person name="Cochrane G."/>
            <person name="Meng A."/>
            <person name="Brown T."/>
            <person name="Cohen L."/>
        </authorList>
    </citation>
    <scope>NUCLEOTIDE SEQUENCE</scope>
</reference>
<protein>
    <recommendedName>
        <fullName evidence="2">Zinc-ribbon domain-containing protein</fullName>
    </recommendedName>
</protein>
<name>A0A7S1AIL2_NOCSC</name>